<dbReference type="InterPro" id="IPR010994">
    <property type="entry name" value="RuvA_2-like"/>
</dbReference>
<proteinExistence type="predicted"/>
<dbReference type="Pfam" id="PF12836">
    <property type="entry name" value="HHH_3"/>
    <property type="match status" value="1"/>
</dbReference>
<dbReference type="RefSeq" id="WP_070394594.1">
    <property type="nucleotide sequence ID" value="NZ_CP017599.1"/>
</dbReference>
<gene>
    <name evidence="2" type="ORF">BJP34_24460</name>
</gene>
<dbReference type="AlphaFoldDB" id="A0A1D8TXA5"/>
<feature type="region of interest" description="Disordered" evidence="1">
    <location>
        <begin position="1"/>
        <end position="22"/>
    </location>
</feature>
<feature type="compositionally biased region" description="Polar residues" evidence="1">
    <location>
        <begin position="10"/>
        <end position="22"/>
    </location>
</feature>
<dbReference type="OrthoDB" id="510410at2"/>
<accession>A0A1D8TXA5</accession>
<organism evidence="2 3">
    <name type="scientific">Moorena producens PAL-8-15-08-1</name>
    <dbReference type="NCBI Taxonomy" id="1458985"/>
    <lineage>
        <taxon>Bacteria</taxon>
        <taxon>Bacillati</taxon>
        <taxon>Cyanobacteriota</taxon>
        <taxon>Cyanophyceae</taxon>
        <taxon>Coleofasciculales</taxon>
        <taxon>Coleofasciculaceae</taxon>
        <taxon>Moorena</taxon>
    </lineage>
</organism>
<name>A0A1D8TXA5_9CYAN</name>
<evidence type="ECO:0000256" key="1">
    <source>
        <dbReference type="SAM" id="MobiDB-lite"/>
    </source>
</evidence>
<dbReference type="SUPFAM" id="SSF47781">
    <property type="entry name" value="RuvA domain 2-like"/>
    <property type="match status" value="2"/>
</dbReference>
<evidence type="ECO:0000313" key="3">
    <source>
        <dbReference type="Proteomes" id="UP000177870"/>
    </source>
</evidence>
<dbReference type="KEGG" id="mpro:BJP34_24460"/>
<dbReference type="EMBL" id="CP017599">
    <property type="protein sequence ID" value="AOX02173.1"/>
    <property type="molecule type" value="Genomic_DNA"/>
</dbReference>
<evidence type="ECO:0000313" key="2">
    <source>
        <dbReference type="EMBL" id="AOX02173.1"/>
    </source>
</evidence>
<reference evidence="3" key="1">
    <citation type="submission" date="2016-10" db="EMBL/GenBank/DDBJ databases">
        <title>Comparative genomics uncovers the prolific and rare metabolic potential of the cyanobacterial genus Moorea.</title>
        <authorList>
            <person name="Leao T."/>
            <person name="Castelao G."/>
            <person name="Korobeynikov A."/>
            <person name="Monroe E.A."/>
            <person name="Podell S."/>
            <person name="Glukhov E."/>
            <person name="Allen E."/>
            <person name="Gerwick W.H."/>
            <person name="Gerwick L."/>
        </authorList>
    </citation>
    <scope>NUCLEOTIDE SEQUENCE [LARGE SCALE GENOMIC DNA]</scope>
    <source>
        <strain evidence="3">PAL-8-15-08-1</strain>
    </source>
</reference>
<dbReference type="Proteomes" id="UP000177870">
    <property type="component" value="Chromosome"/>
</dbReference>
<dbReference type="Gene3D" id="1.10.150.320">
    <property type="entry name" value="Photosystem II 12 kDa extrinsic protein"/>
    <property type="match status" value="1"/>
</dbReference>
<dbReference type="STRING" id="1458985.BJP34_24460"/>
<sequence>MAIFDWLSPKTRQTPNQQSIQQRIKRDPYYRLQSTEEIAVAAKLGLTIDVNQAGVDDWLRLPGISIHQARTLFELTSSGVQFCCLDDLAAALGWSVQRLIPLQPILRFCYYDPESLVTPGLVNPNTASLEQLTKIPAVDLFLARAIMQNRFDGGPYRNLADLQRRLELNPQLTSELMYYLIF</sequence>
<protein>
    <submittedName>
        <fullName evidence="2">DNA uptake protein</fullName>
    </submittedName>
</protein>